<accession>A0A674J9N0</accession>
<evidence type="ECO:0000313" key="1">
    <source>
        <dbReference type="Ensembl" id="ENSTMTP00000016607.1"/>
    </source>
</evidence>
<dbReference type="InParanoid" id="A0A674J9N0"/>
<protein>
    <submittedName>
        <fullName evidence="1">Uncharacterized protein</fullName>
    </submittedName>
</protein>
<dbReference type="Proteomes" id="UP000472274">
    <property type="component" value="Unplaced"/>
</dbReference>
<reference evidence="1" key="2">
    <citation type="submission" date="2025-09" db="UniProtKB">
        <authorList>
            <consortium name="Ensembl"/>
        </authorList>
    </citation>
    <scope>IDENTIFICATION</scope>
</reference>
<organism evidence="1 2">
    <name type="scientific">Terrapene triunguis</name>
    <name type="common">Three-toed box turtle</name>
    <dbReference type="NCBI Taxonomy" id="2587831"/>
    <lineage>
        <taxon>Eukaryota</taxon>
        <taxon>Metazoa</taxon>
        <taxon>Chordata</taxon>
        <taxon>Craniata</taxon>
        <taxon>Vertebrata</taxon>
        <taxon>Euteleostomi</taxon>
        <taxon>Archelosauria</taxon>
        <taxon>Testudinata</taxon>
        <taxon>Testudines</taxon>
        <taxon>Cryptodira</taxon>
        <taxon>Durocryptodira</taxon>
        <taxon>Testudinoidea</taxon>
        <taxon>Emydidae</taxon>
        <taxon>Terrapene</taxon>
    </lineage>
</organism>
<dbReference type="AlphaFoldDB" id="A0A674J9N0"/>
<reference evidence="1" key="1">
    <citation type="submission" date="2025-08" db="UniProtKB">
        <authorList>
            <consortium name="Ensembl"/>
        </authorList>
    </citation>
    <scope>IDENTIFICATION</scope>
</reference>
<dbReference type="Ensembl" id="ENSTMTT00000017201.1">
    <property type="protein sequence ID" value="ENSTMTP00000016607.1"/>
    <property type="gene ID" value="ENSTMTG00000012165.1"/>
</dbReference>
<evidence type="ECO:0000313" key="2">
    <source>
        <dbReference type="Proteomes" id="UP000472274"/>
    </source>
</evidence>
<name>A0A674J9N0_9SAUR</name>
<keyword evidence="2" id="KW-1185">Reference proteome</keyword>
<proteinExistence type="predicted"/>
<sequence length="71" mass="8416">HSLLWKRFVRRSSYDPVHWVMMLQTSSLVTWSKYEMPRILRKYLISTACIFRSSSTCSIPRCSTASWVMLV</sequence>